<dbReference type="WBParaSite" id="nRc.2.0.1.t35927-RA">
    <property type="protein sequence ID" value="nRc.2.0.1.t35927-RA"/>
    <property type="gene ID" value="nRc.2.0.1.g35927"/>
</dbReference>
<dbReference type="AlphaFoldDB" id="A0A915KB45"/>
<organism evidence="1 2">
    <name type="scientific">Romanomermis culicivorax</name>
    <name type="common">Nematode worm</name>
    <dbReference type="NCBI Taxonomy" id="13658"/>
    <lineage>
        <taxon>Eukaryota</taxon>
        <taxon>Metazoa</taxon>
        <taxon>Ecdysozoa</taxon>
        <taxon>Nematoda</taxon>
        <taxon>Enoplea</taxon>
        <taxon>Dorylaimia</taxon>
        <taxon>Mermithida</taxon>
        <taxon>Mermithoidea</taxon>
        <taxon>Mermithidae</taxon>
        <taxon>Romanomermis</taxon>
    </lineage>
</organism>
<evidence type="ECO:0000313" key="2">
    <source>
        <dbReference type="WBParaSite" id="nRc.2.0.1.t35927-RA"/>
    </source>
</evidence>
<accession>A0A915KB45</accession>
<sequence length="186" mass="21397">MKNCKKTCLTPILLVNPKLLPSTWLHFNKKSNYNTNIKIVHKKLFLLNFSHGVTYFLPENRERTNHNVMHFDAGEHTITMQRITRGTSMRTMKEKCLPNADVCENVVYFLKSYDLRLCPSGFTCSDNDSGGVAFYVKFSSENNIHHPKNGKSIFIIDNDRSQKPQPLQHILLIAHQHLATLEARGK</sequence>
<dbReference type="Proteomes" id="UP000887565">
    <property type="component" value="Unplaced"/>
</dbReference>
<evidence type="ECO:0000313" key="1">
    <source>
        <dbReference type="Proteomes" id="UP000887565"/>
    </source>
</evidence>
<keyword evidence="1" id="KW-1185">Reference proteome</keyword>
<protein>
    <submittedName>
        <fullName evidence="2">Uncharacterized protein</fullName>
    </submittedName>
</protein>
<name>A0A915KB45_ROMCU</name>
<reference evidence="2" key="1">
    <citation type="submission" date="2022-11" db="UniProtKB">
        <authorList>
            <consortium name="WormBaseParasite"/>
        </authorList>
    </citation>
    <scope>IDENTIFICATION</scope>
</reference>
<proteinExistence type="predicted"/>